<protein>
    <submittedName>
        <fullName evidence="5">Class I SAM-dependent methyltransferase</fullName>
    </submittedName>
</protein>
<evidence type="ECO:0000259" key="4">
    <source>
        <dbReference type="Pfam" id="PF10672"/>
    </source>
</evidence>
<dbReference type="SUPFAM" id="SSF53335">
    <property type="entry name" value="S-adenosyl-L-methionine-dependent methyltransferases"/>
    <property type="match status" value="1"/>
</dbReference>
<evidence type="ECO:0000313" key="6">
    <source>
        <dbReference type="Proteomes" id="UP000758652"/>
    </source>
</evidence>
<keyword evidence="2" id="KW-0808">Transferase</keyword>
<accession>A0ABR9RIE9</accession>
<dbReference type="EMBL" id="JADCKL010000002">
    <property type="protein sequence ID" value="MBE5062585.1"/>
    <property type="molecule type" value="Genomic_DNA"/>
</dbReference>
<dbReference type="GO" id="GO:0032259">
    <property type="term" value="P:methylation"/>
    <property type="evidence" value="ECO:0007669"/>
    <property type="project" value="UniProtKB-KW"/>
</dbReference>
<dbReference type="PANTHER" id="PTHR43042">
    <property type="entry name" value="SAM-DEPENDENT METHYLTRANSFERASE"/>
    <property type="match status" value="1"/>
</dbReference>
<dbReference type="InterPro" id="IPR013780">
    <property type="entry name" value="Glyco_hydro_b"/>
</dbReference>
<reference evidence="5 6" key="1">
    <citation type="submission" date="2020-10" db="EMBL/GenBank/DDBJ databases">
        <title>ChiBAC.</title>
        <authorList>
            <person name="Zenner C."/>
            <person name="Hitch T.C.A."/>
            <person name="Clavel T."/>
        </authorList>
    </citation>
    <scope>NUCLEOTIDE SEQUENCE [LARGE SCALE GENOMIC DNA]</scope>
    <source>
        <strain evidence="5 6">DSM 108991</strain>
    </source>
</reference>
<name>A0ABR9RIE9_9FIRM</name>
<dbReference type="InterPro" id="IPR019614">
    <property type="entry name" value="SAM-dep_methyl-trfase"/>
</dbReference>
<sequence>MWIADNWKDYEVLDCSQGEKLERWGDYLLIRPDPQVIWDTPKTLKGWRKCNAHYHRSKKGGGEWEFFDLPSQWAIHYRDLTFNLKPFSFKHTGLFPEQAANWDWFSEKIRQTGRPVKVLNLFAYTGGATLAAAAAGAAVTHVDASKGMVTWAKENAVSSGLKDAPIRWLVDDCTKFVEREIRRGNHYDAIIMDPPSYGRGPKGEIWKIEDSIHPFIKLCTKLLSDQPLFFLVNSYTTGLAPAVLTYMLSTELKDFGGHVESQEIALPVTSSGLFLPCGASGRWEV</sequence>
<dbReference type="PANTHER" id="PTHR43042:SF2">
    <property type="entry name" value="SAM-DEPENDENT METHYLTRANSFERASE"/>
    <property type="match status" value="1"/>
</dbReference>
<keyword evidence="1 5" id="KW-0489">Methyltransferase</keyword>
<dbReference type="GO" id="GO:0008168">
    <property type="term" value="F:methyltransferase activity"/>
    <property type="evidence" value="ECO:0007669"/>
    <property type="project" value="UniProtKB-KW"/>
</dbReference>
<keyword evidence="3" id="KW-0949">S-adenosyl-L-methionine</keyword>
<proteinExistence type="predicted"/>
<dbReference type="Gene3D" id="3.40.50.150">
    <property type="entry name" value="Vaccinia Virus protein VP39"/>
    <property type="match status" value="1"/>
</dbReference>
<dbReference type="Proteomes" id="UP000758652">
    <property type="component" value="Unassembled WGS sequence"/>
</dbReference>
<evidence type="ECO:0000256" key="3">
    <source>
        <dbReference type="ARBA" id="ARBA00022691"/>
    </source>
</evidence>
<dbReference type="RefSeq" id="WP_226394392.1">
    <property type="nucleotide sequence ID" value="NZ_JADCKL010000002.1"/>
</dbReference>
<evidence type="ECO:0000256" key="1">
    <source>
        <dbReference type="ARBA" id="ARBA00022603"/>
    </source>
</evidence>
<organism evidence="5 6">
    <name type="scientific">Claveliimonas monacensis</name>
    <dbReference type="NCBI Taxonomy" id="2779351"/>
    <lineage>
        <taxon>Bacteria</taxon>
        <taxon>Bacillati</taxon>
        <taxon>Bacillota</taxon>
        <taxon>Clostridia</taxon>
        <taxon>Lachnospirales</taxon>
        <taxon>Lachnospiraceae</taxon>
        <taxon>Claveliimonas</taxon>
    </lineage>
</organism>
<keyword evidence="6" id="KW-1185">Reference proteome</keyword>
<feature type="domain" description="S-adenosylmethionine-dependent methyltransferase" evidence="4">
    <location>
        <begin position="61"/>
        <end position="200"/>
    </location>
</feature>
<comment type="caution">
    <text evidence="5">The sequence shown here is derived from an EMBL/GenBank/DDBJ whole genome shotgun (WGS) entry which is preliminary data.</text>
</comment>
<dbReference type="Pfam" id="PF10672">
    <property type="entry name" value="Methyltrans_SAM"/>
    <property type="match status" value="1"/>
</dbReference>
<evidence type="ECO:0000256" key="2">
    <source>
        <dbReference type="ARBA" id="ARBA00022679"/>
    </source>
</evidence>
<dbReference type="Gene3D" id="2.60.40.1180">
    <property type="entry name" value="Golgi alpha-mannosidase II"/>
    <property type="match status" value="1"/>
</dbReference>
<evidence type="ECO:0000313" key="5">
    <source>
        <dbReference type="EMBL" id="MBE5062585.1"/>
    </source>
</evidence>
<gene>
    <name evidence="5" type="ORF">INF30_04810</name>
</gene>
<dbReference type="InterPro" id="IPR029063">
    <property type="entry name" value="SAM-dependent_MTases_sf"/>
</dbReference>